<dbReference type="GO" id="GO:0061630">
    <property type="term" value="F:ubiquitin protein ligase activity"/>
    <property type="evidence" value="ECO:0007669"/>
    <property type="project" value="UniProtKB-EC"/>
</dbReference>
<dbReference type="InterPro" id="IPR015943">
    <property type="entry name" value="WD40/YVTN_repeat-like_dom_sf"/>
</dbReference>
<feature type="coiled-coil region" evidence="6">
    <location>
        <begin position="212"/>
        <end position="246"/>
    </location>
</feature>
<dbReference type="OrthoDB" id="5600418at2759"/>
<dbReference type="SUPFAM" id="SSF50978">
    <property type="entry name" value="WD40 repeat-like"/>
    <property type="match status" value="1"/>
</dbReference>
<dbReference type="EMBL" id="CAMAPE010000068">
    <property type="protein sequence ID" value="CAH9115533.1"/>
    <property type="molecule type" value="Genomic_DNA"/>
</dbReference>
<dbReference type="CDD" id="cd16450">
    <property type="entry name" value="mRING-C3HGC3_RFWD3"/>
    <property type="match status" value="1"/>
</dbReference>
<evidence type="ECO:0000256" key="7">
    <source>
        <dbReference type="SAM" id="MobiDB-lite"/>
    </source>
</evidence>
<feature type="domain" description="RING-type" evidence="8">
    <location>
        <begin position="153"/>
        <end position="199"/>
    </location>
</feature>
<gene>
    <name evidence="9" type="ORF">CEURO_LOCUS20834</name>
</gene>
<dbReference type="SUPFAM" id="SSF57850">
    <property type="entry name" value="RING/U-box"/>
    <property type="match status" value="1"/>
</dbReference>
<accession>A0A9P0ZUH6</accession>
<protein>
    <recommendedName>
        <fullName evidence="2">RING-type E3 ubiquitin transferase</fullName>
        <ecNumber evidence="2">2.3.2.27</ecNumber>
    </recommendedName>
</protein>
<keyword evidence="6" id="KW-0175">Coiled coil</keyword>
<evidence type="ECO:0000256" key="4">
    <source>
        <dbReference type="ARBA" id="ARBA00034306"/>
    </source>
</evidence>
<sequence length="651" mass="72619">MHRRLEGPHPAFIAGFVDFDMDENFVGEEYGEEQDEREDDDTEEEEEEEEEGEEGEENDSEEETEEEEEEFGTLRLTRRRALYGDGGETTTSSQDAVVIAQGSEITVETTVDEGAAGRAKLVGMLAGFKEEKDNYSGEEQEDWNMSDIDGLFCPICMEAWSSGGNHQICCLPCGHIYGMSCIKKWLEQRKSSGKCPQCNKKCKMKDVRLLYASQLHAVDEKLQKKIQSLEAKCASLEKKCSDWCKKEVEWHRTEADLQMQVCRLKERKNNMDGLSRDMQTSELYTSGSSCNHGWHGYCNHFCLKKEMKIEGARLFDIDVSSQILIIARRLSGIGGVHVLTKMSLFSQHEKQDIELPLNTKAVKGIHISPYDRLVLLASLGKKLSVLSTESNNTILTYDLPAAAWSCCWNANNPYYIYAGLQNGMIMEFDRRQTMRSVELIDGLAVKPIHTLHSVLTSPEPGSGSRRSILSASSVGLCHWNFGCNEQRPNLIPQSENQGVCISLAYASRTSNIVASFRPKVEVSGNTVVASQTTLSPSSAHTDVAVQGSHVVYRIESSGYHKVGTSFANVSSLRFPKSTVIERDNLNKALFACGDEASCELVLQELPSLNDVLRIQALRDPVRDVKYKHAMGSGLLSCLRQDTLQFFSAKGS</sequence>
<comment type="caution">
    <text evidence="9">The sequence shown here is derived from an EMBL/GenBank/DDBJ whole genome shotgun (WGS) entry which is preliminary data.</text>
</comment>
<dbReference type="InterPro" id="IPR037381">
    <property type="entry name" value="RFWD3"/>
</dbReference>
<name>A0A9P0ZUH6_CUSEU</name>
<dbReference type="PANTHER" id="PTHR16047:SF13">
    <property type="entry name" value="E3 UBIQUITIN-PROTEIN LIGASE RFWD3"/>
    <property type="match status" value="1"/>
</dbReference>
<dbReference type="Gene3D" id="2.130.10.10">
    <property type="entry name" value="YVTN repeat-like/Quinoprotein amine dehydrogenase"/>
    <property type="match status" value="1"/>
</dbReference>
<keyword evidence="10" id="KW-1185">Reference proteome</keyword>
<dbReference type="Pfam" id="PF13639">
    <property type="entry name" value="zf-RING_2"/>
    <property type="match status" value="1"/>
</dbReference>
<feature type="region of interest" description="Disordered" evidence="7">
    <location>
        <begin position="1"/>
        <end position="78"/>
    </location>
</feature>
<proteinExistence type="predicted"/>
<dbReference type="InterPro" id="IPR036322">
    <property type="entry name" value="WD40_repeat_dom_sf"/>
</dbReference>
<dbReference type="GO" id="GO:0036297">
    <property type="term" value="P:interstrand cross-link repair"/>
    <property type="evidence" value="ECO:0007669"/>
    <property type="project" value="InterPro"/>
</dbReference>
<dbReference type="InterPro" id="IPR001841">
    <property type="entry name" value="Znf_RING"/>
</dbReference>
<dbReference type="EC" id="2.3.2.27" evidence="2"/>
<feature type="compositionally biased region" description="Acidic residues" evidence="7">
    <location>
        <begin position="19"/>
        <end position="71"/>
    </location>
</feature>
<keyword evidence="3" id="KW-0853">WD repeat</keyword>
<dbReference type="AlphaFoldDB" id="A0A9P0ZUH6"/>
<keyword evidence="5" id="KW-0863">Zinc-finger</keyword>
<organism evidence="9 10">
    <name type="scientific">Cuscuta europaea</name>
    <name type="common">European dodder</name>
    <dbReference type="NCBI Taxonomy" id="41803"/>
    <lineage>
        <taxon>Eukaryota</taxon>
        <taxon>Viridiplantae</taxon>
        <taxon>Streptophyta</taxon>
        <taxon>Embryophyta</taxon>
        <taxon>Tracheophyta</taxon>
        <taxon>Spermatophyta</taxon>
        <taxon>Magnoliopsida</taxon>
        <taxon>eudicotyledons</taxon>
        <taxon>Gunneridae</taxon>
        <taxon>Pentapetalae</taxon>
        <taxon>asterids</taxon>
        <taxon>lamiids</taxon>
        <taxon>Solanales</taxon>
        <taxon>Convolvulaceae</taxon>
        <taxon>Cuscuteae</taxon>
        <taxon>Cuscuta</taxon>
        <taxon>Cuscuta subgen. Cuscuta</taxon>
    </lineage>
</organism>
<dbReference type="InterPro" id="IPR056527">
    <property type="entry name" value="WD40_RFWD3"/>
</dbReference>
<evidence type="ECO:0000256" key="6">
    <source>
        <dbReference type="SAM" id="Coils"/>
    </source>
</evidence>
<comment type="catalytic activity">
    <reaction evidence="1">
        <text>S-ubiquitinyl-[E2 ubiquitin-conjugating enzyme]-L-cysteine + [acceptor protein]-L-lysine = [E2 ubiquitin-conjugating enzyme]-L-cysteine + N(6)-ubiquitinyl-[acceptor protein]-L-lysine.</text>
        <dbReference type="EC" id="2.3.2.27"/>
    </reaction>
</comment>
<reference evidence="9" key="1">
    <citation type="submission" date="2022-07" db="EMBL/GenBank/DDBJ databases">
        <authorList>
            <person name="Macas J."/>
            <person name="Novak P."/>
            <person name="Neumann P."/>
        </authorList>
    </citation>
    <scope>NUCLEOTIDE SEQUENCE</scope>
</reference>
<evidence type="ECO:0000256" key="1">
    <source>
        <dbReference type="ARBA" id="ARBA00000900"/>
    </source>
</evidence>
<comment type="subcellular location">
    <subcellularLocation>
        <location evidence="4">Nucleus</location>
        <location evidence="4">Nuclear body</location>
    </subcellularLocation>
</comment>
<evidence type="ECO:0000313" key="10">
    <source>
        <dbReference type="Proteomes" id="UP001152484"/>
    </source>
</evidence>
<evidence type="ECO:0000256" key="2">
    <source>
        <dbReference type="ARBA" id="ARBA00012483"/>
    </source>
</evidence>
<evidence type="ECO:0000313" key="9">
    <source>
        <dbReference type="EMBL" id="CAH9115533.1"/>
    </source>
</evidence>
<dbReference type="GO" id="GO:0016604">
    <property type="term" value="C:nuclear body"/>
    <property type="evidence" value="ECO:0007669"/>
    <property type="project" value="UniProtKB-SubCell"/>
</dbReference>
<dbReference type="GO" id="GO:0008270">
    <property type="term" value="F:zinc ion binding"/>
    <property type="evidence" value="ECO:0007669"/>
    <property type="project" value="UniProtKB-KW"/>
</dbReference>
<evidence type="ECO:0000256" key="3">
    <source>
        <dbReference type="ARBA" id="ARBA00022574"/>
    </source>
</evidence>
<dbReference type="GO" id="GO:0016567">
    <property type="term" value="P:protein ubiquitination"/>
    <property type="evidence" value="ECO:0007669"/>
    <property type="project" value="InterPro"/>
</dbReference>
<dbReference type="PROSITE" id="PS50089">
    <property type="entry name" value="ZF_RING_2"/>
    <property type="match status" value="1"/>
</dbReference>
<dbReference type="Proteomes" id="UP001152484">
    <property type="component" value="Unassembled WGS sequence"/>
</dbReference>
<evidence type="ECO:0000256" key="5">
    <source>
        <dbReference type="PROSITE-ProRule" id="PRU00175"/>
    </source>
</evidence>
<dbReference type="SMART" id="SM00184">
    <property type="entry name" value="RING"/>
    <property type="match status" value="1"/>
</dbReference>
<keyword evidence="5" id="KW-0862">Zinc</keyword>
<dbReference type="InterPro" id="IPR013083">
    <property type="entry name" value="Znf_RING/FYVE/PHD"/>
</dbReference>
<dbReference type="PANTHER" id="PTHR16047">
    <property type="entry name" value="RFWD3 PROTEIN"/>
    <property type="match status" value="1"/>
</dbReference>
<evidence type="ECO:0000259" key="8">
    <source>
        <dbReference type="PROSITE" id="PS50089"/>
    </source>
</evidence>
<dbReference type="Pfam" id="PF23419">
    <property type="entry name" value="WD40_RFWD3"/>
    <property type="match status" value="1"/>
</dbReference>
<dbReference type="Gene3D" id="3.30.40.10">
    <property type="entry name" value="Zinc/RING finger domain, C3HC4 (zinc finger)"/>
    <property type="match status" value="1"/>
</dbReference>
<keyword evidence="5" id="KW-0479">Metal-binding</keyword>